<accession>A0A060BM08</accession>
<proteinExistence type="predicted"/>
<name>A0A060BM08_9ACTN</name>
<reference evidence="1" key="1">
    <citation type="journal article" date="2013" name="Environ. Microbiol.">
        <title>Seasonally variable intestinal metagenomes of the red palm weevil (Rhynchophorus ferrugineus).</title>
        <authorList>
            <person name="Jia S."/>
            <person name="Zhang X."/>
            <person name="Zhang G."/>
            <person name="Yin A."/>
            <person name="Zhang S."/>
            <person name="Li F."/>
            <person name="Wang L."/>
            <person name="Zhao D."/>
            <person name="Yun Q."/>
            <person name="Tala"/>
            <person name="Wang J."/>
            <person name="Sun G."/>
            <person name="Baabdullah M."/>
            <person name="Yu X."/>
            <person name="Hu S."/>
            <person name="Al-Mssallem I.S."/>
            <person name="Yu J."/>
        </authorList>
    </citation>
    <scope>NUCLEOTIDE SEQUENCE</scope>
</reference>
<sequence length="58" mass="6349">MKLIWVVVGANGDGTIQFGPVATDCAIRRVFFQGTCYPPTPTSGRYAPTAAGRRYRTR</sequence>
<dbReference type="EMBL" id="KF118044">
    <property type="protein sequence ID" value="AIA85303.1"/>
    <property type="molecule type" value="Genomic_DNA"/>
</dbReference>
<protein>
    <submittedName>
        <fullName evidence="1">CAZy families CBM13 protein</fullName>
    </submittedName>
</protein>
<evidence type="ECO:0000313" key="1">
    <source>
        <dbReference type="EMBL" id="AIA85303.1"/>
    </source>
</evidence>
<organism evidence="1">
    <name type="scientific">uncultured Stackebrandtia sp</name>
    <dbReference type="NCBI Taxonomy" id="670720"/>
    <lineage>
        <taxon>Bacteria</taxon>
        <taxon>Bacillati</taxon>
        <taxon>Actinomycetota</taxon>
        <taxon>Actinomycetes</taxon>
        <taxon>Glycomycetales</taxon>
        <taxon>Glycomycetaceae</taxon>
        <taxon>Stackebrandtia</taxon>
        <taxon>environmental samples</taxon>
    </lineage>
</organism>
<dbReference type="AlphaFoldDB" id="A0A060BM08"/>